<keyword evidence="1" id="KW-0378">Hydrolase</keyword>
<dbReference type="SFLD" id="SFLDG01129">
    <property type="entry name" value="C1.5:_HAD__Beta-PGM__Phosphata"/>
    <property type="match status" value="1"/>
</dbReference>
<dbReference type="GO" id="GO:0005829">
    <property type="term" value="C:cytosol"/>
    <property type="evidence" value="ECO:0007669"/>
    <property type="project" value="TreeGrafter"/>
</dbReference>
<dbReference type="SFLD" id="SFLDS00003">
    <property type="entry name" value="Haloacid_Dehalogenase"/>
    <property type="match status" value="1"/>
</dbReference>
<dbReference type="Pfam" id="PF13419">
    <property type="entry name" value="HAD_2"/>
    <property type="match status" value="1"/>
</dbReference>
<dbReference type="InterPro" id="IPR041492">
    <property type="entry name" value="HAD_2"/>
</dbReference>
<dbReference type="Proteomes" id="UP000824239">
    <property type="component" value="Unassembled WGS sequence"/>
</dbReference>
<gene>
    <name evidence="1" type="ORF">IAA53_01865</name>
</gene>
<evidence type="ECO:0000313" key="1">
    <source>
        <dbReference type="EMBL" id="HIR50027.1"/>
    </source>
</evidence>
<organism evidence="1 2">
    <name type="scientific">Candidatus Avoscillospira avicola</name>
    <dbReference type="NCBI Taxonomy" id="2840706"/>
    <lineage>
        <taxon>Bacteria</taxon>
        <taxon>Bacillati</taxon>
        <taxon>Bacillota</taxon>
        <taxon>Clostridia</taxon>
        <taxon>Eubacteriales</taxon>
        <taxon>Oscillospiraceae</taxon>
        <taxon>Oscillospiraceae incertae sedis</taxon>
        <taxon>Candidatus Avoscillospira</taxon>
    </lineage>
</organism>
<dbReference type="EMBL" id="DVHE01000014">
    <property type="protein sequence ID" value="HIR50027.1"/>
    <property type="molecule type" value="Genomic_DNA"/>
</dbReference>
<dbReference type="Gene3D" id="3.40.50.1000">
    <property type="entry name" value="HAD superfamily/HAD-like"/>
    <property type="match status" value="1"/>
</dbReference>
<dbReference type="InterPro" id="IPR006439">
    <property type="entry name" value="HAD-SF_hydro_IA"/>
</dbReference>
<dbReference type="PANTHER" id="PTHR43434">
    <property type="entry name" value="PHOSPHOGLYCOLATE PHOSPHATASE"/>
    <property type="match status" value="1"/>
</dbReference>
<dbReference type="GO" id="GO:0006281">
    <property type="term" value="P:DNA repair"/>
    <property type="evidence" value="ECO:0007669"/>
    <property type="project" value="TreeGrafter"/>
</dbReference>
<dbReference type="InterPro" id="IPR023214">
    <property type="entry name" value="HAD_sf"/>
</dbReference>
<comment type="caution">
    <text evidence="1">The sequence shown here is derived from an EMBL/GenBank/DDBJ whole genome shotgun (WGS) entry which is preliminary data.</text>
</comment>
<dbReference type="InterPro" id="IPR050155">
    <property type="entry name" value="HAD-like_hydrolase_sf"/>
</dbReference>
<dbReference type="InterPro" id="IPR036412">
    <property type="entry name" value="HAD-like_sf"/>
</dbReference>
<dbReference type="PRINTS" id="PR00413">
    <property type="entry name" value="HADHALOGNASE"/>
</dbReference>
<dbReference type="SUPFAM" id="SSF56784">
    <property type="entry name" value="HAD-like"/>
    <property type="match status" value="1"/>
</dbReference>
<proteinExistence type="predicted"/>
<reference evidence="1" key="2">
    <citation type="journal article" date="2021" name="PeerJ">
        <title>Extensive microbial diversity within the chicken gut microbiome revealed by metagenomics and culture.</title>
        <authorList>
            <person name="Gilroy R."/>
            <person name="Ravi A."/>
            <person name="Getino M."/>
            <person name="Pursley I."/>
            <person name="Horton D.L."/>
            <person name="Alikhan N.F."/>
            <person name="Baker D."/>
            <person name="Gharbi K."/>
            <person name="Hall N."/>
            <person name="Watson M."/>
            <person name="Adriaenssens E.M."/>
            <person name="Foster-Nyarko E."/>
            <person name="Jarju S."/>
            <person name="Secka A."/>
            <person name="Antonio M."/>
            <person name="Oren A."/>
            <person name="Chaudhuri R.R."/>
            <person name="La Ragione R."/>
            <person name="Hildebrand F."/>
            <person name="Pallen M.J."/>
        </authorList>
    </citation>
    <scope>NUCLEOTIDE SEQUENCE</scope>
    <source>
        <strain evidence="1">ChiBcec15-4380</strain>
    </source>
</reference>
<dbReference type="Gene3D" id="1.10.150.240">
    <property type="entry name" value="Putative phosphatase, domain 2"/>
    <property type="match status" value="1"/>
</dbReference>
<dbReference type="InterPro" id="IPR023198">
    <property type="entry name" value="PGP-like_dom2"/>
</dbReference>
<dbReference type="NCBIfam" id="TIGR01549">
    <property type="entry name" value="HAD-SF-IA-v1"/>
    <property type="match status" value="1"/>
</dbReference>
<dbReference type="AlphaFoldDB" id="A0A9D1DG65"/>
<evidence type="ECO:0000313" key="2">
    <source>
        <dbReference type="Proteomes" id="UP000824239"/>
    </source>
</evidence>
<dbReference type="GO" id="GO:0008967">
    <property type="term" value="F:phosphoglycolate phosphatase activity"/>
    <property type="evidence" value="ECO:0007669"/>
    <property type="project" value="TreeGrafter"/>
</dbReference>
<name>A0A9D1DG65_9FIRM</name>
<sequence length="221" mass="24307">MDIQKVKAAIFDLDGTLLDTLGDIGTAANEALCRYGLPAHPISEYRSLVGHGIRTLFRQAVPANTSEELYDKALSFYLGYYPEHCIVHTAYFPGVQEFLKKLDARGIRLAVISNKTEATSHKIISHFFPDTQWAFVWGNNGSRPLKPALDAGRLACETLRLNPEEILYVGDGDTDMEFASKMGFIAAGVTWGYRDADVLLAAGADFLSGSFRALEEKLGLI</sequence>
<dbReference type="PANTHER" id="PTHR43434:SF1">
    <property type="entry name" value="PHOSPHOGLYCOLATE PHOSPHATASE"/>
    <property type="match status" value="1"/>
</dbReference>
<protein>
    <submittedName>
        <fullName evidence="1">HAD-IA family hydrolase</fullName>
    </submittedName>
</protein>
<reference evidence="1" key="1">
    <citation type="submission" date="2020-10" db="EMBL/GenBank/DDBJ databases">
        <authorList>
            <person name="Gilroy R."/>
        </authorList>
    </citation>
    <scope>NUCLEOTIDE SEQUENCE</scope>
    <source>
        <strain evidence="1">ChiBcec15-4380</strain>
    </source>
</reference>
<accession>A0A9D1DG65</accession>